<accession>A0A109BAI3</accession>
<dbReference type="Proteomes" id="UP000059074">
    <property type="component" value="Unassembled WGS sequence"/>
</dbReference>
<proteinExistence type="predicted"/>
<evidence type="ECO:0000313" key="3">
    <source>
        <dbReference type="Proteomes" id="UP000059074"/>
    </source>
</evidence>
<sequence length="99" mass="11116">MGHAPAAENPRPQTAPAAGQPLGSRLYKANTPMKLATYADWRRCIEVQCGIPLTAPYIAERIRALSDQTSDQTRKFVEVWGEPHRQRVLAWFKQANAEI</sequence>
<evidence type="ECO:0000313" key="2">
    <source>
        <dbReference type="EMBL" id="KWT65168.1"/>
    </source>
</evidence>
<gene>
    <name evidence="2" type="ORF">APY04_2917</name>
</gene>
<dbReference type="AlphaFoldDB" id="A0A109BAI3"/>
<reference evidence="2 3" key="1">
    <citation type="submission" date="2015-10" db="EMBL/GenBank/DDBJ databases">
        <title>Transcriptomic analysis of a linuron degrading triple-species bacterial consortium.</title>
        <authorList>
            <person name="Albers P."/>
        </authorList>
    </citation>
    <scope>NUCLEOTIDE SEQUENCE [LARGE SCALE GENOMIC DNA]</scope>
    <source>
        <strain evidence="2 3">WDL6</strain>
    </source>
</reference>
<dbReference type="PATRIC" id="fig|121290.4.peg.517"/>
<dbReference type="EMBL" id="LMTR01000082">
    <property type="protein sequence ID" value="KWT65168.1"/>
    <property type="molecule type" value="Genomic_DNA"/>
</dbReference>
<feature type="region of interest" description="Disordered" evidence="1">
    <location>
        <begin position="1"/>
        <end position="23"/>
    </location>
</feature>
<comment type="caution">
    <text evidence="2">The sequence shown here is derived from an EMBL/GenBank/DDBJ whole genome shotgun (WGS) entry which is preliminary data.</text>
</comment>
<protein>
    <submittedName>
        <fullName evidence="2">Uncharacterized protein</fullName>
    </submittedName>
</protein>
<keyword evidence="3" id="KW-1185">Reference proteome</keyword>
<evidence type="ECO:0000256" key="1">
    <source>
        <dbReference type="SAM" id="MobiDB-lite"/>
    </source>
</evidence>
<name>A0A109BAI3_HYPSL</name>
<organism evidence="2 3">
    <name type="scientific">Hyphomicrobium sulfonivorans</name>
    <dbReference type="NCBI Taxonomy" id="121290"/>
    <lineage>
        <taxon>Bacteria</taxon>
        <taxon>Pseudomonadati</taxon>
        <taxon>Pseudomonadota</taxon>
        <taxon>Alphaproteobacteria</taxon>
        <taxon>Hyphomicrobiales</taxon>
        <taxon>Hyphomicrobiaceae</taxon>
        <taxon>Hyphomicrobium</taxon>
    </lineage>
</organism>